<dbReference type="OrthoDB" id="408631at2759"/>
<dbReference type="EMBL" id="CAJVRM010000301">
    <property type="protein sequence ID" value="CAG8979245.1"/>
    <property type="molecule type" value="Genomic_DNA"/>
</dbReference>
<accession>A0A9N9Q4C4</accession>
<feature type="signal peptide" evidence="3">
    <location>
        <begin position="1"/>
        <end position="18"/>
    </location>
</feature>
<proteinExistence type="inferred from homology"/>
<dbReference type="Proteomes" id="UP000701801">
    <property type="component" value="Unassembled WGS sequence"/>
</dbReference>
<dbReference type="InterPro" id="IPR019826">
    <property type="entry name" value="Carboxylesterase_B_AS"/>
</dbReference>
<evidence type="ECO:0000259" key="4">
    <source>
        <dbReference type="Pfam" id="PF00135"/>
    </source>
</evidence>
<feature type="non-terminal residue" evidence="5">
    <location>
        <position position="1"/>
    </location>
</feature>
<organism evidence="5 6">
    <name type="scientific">Hymenoscyphus albidus</name>
    <dbReference type="NCBI Taxonomy" id="595503"/>
    <lineage>
        <taxon>Eukaryota</taxon>
        <taxon>Fungi</taxon>
        <taxon>Dikarya</taxon>
        <taxon>Ascomycota</taxon>
        <taxon>Pezizomycotina</taxon>
        <taxon>Leotiomycetes</taxon>
        <taxon>Helotiales</taxon>
        <taxon>Helotiaceae</taxon>
        <taxon>Hymenoscyphus</taxon>
    </lineage>
</organism>
<keyword evidence="3" id="KW-0732">Signal</keyword>
<dbReference type="AlphaFoldDB" id="A0A9N9Q4C4"/>
<dbReference type="InterPro" id="IPR029058">
    <property type="entry name" value="AB_hydrolase_fold"/>
</dbReference>
<evidence type="ECO:0000256" key="1">
    <source>
        <dbReference type="ARBA" id="ARBA00005964"/>
    </source>
</evidence>
<dbReference type="InterPro" id="IPR050309">
    <property type="entry name" value="Type-B_Carboxylest/Lipase"/>
</dbReference>
<dbReference type="GO" id="GO:0016787">
    <property type="term" value="F:hydrolase activity"/>
    <property type="evidence" value="ECO:0007669"/>
    <property type="project" value="UniProtKB-KW"/>
</dbReference>
<dbReference type="InterPro" id="IPR002018">
    <property type="entry name" value="CarbesteraseB"/>
</dbReference>
<sequence length="589" mass="64221">MHFSHFLVQSVVAGAVLAKPLVIDTKKHLTYYGITSSPGIETFLGIRYGKDTSGQNRFAPPQPFNAPSGYIFNAAGAGYSCPQTSEAGFLYDIPVLDISEDCLNLQVARPVGSGTKLPVMVYIYGGGLNAGTTYARTTKPDGLVTKSVENGSPVIYVGMNYRLNSKVGIFLTNKSLIDERQTVFGFATSEFLRGGKSLNVGLKDQRLALEWVKENIEVFGGDPSKVTIFGQSSGGLSVGMQVLAYGNSKSSPFTSAIMQSTALEPGASTNISFDATAAIAISASCNCTDAHSTSPDLIACLKALPMEVLLNYTLDYLTLMNGGDIFLPTVDQDFLPELANTLVREGKFPKIPLMAGWVEDDATLFTEFSVQTPNDTQAYIRTIFPFLHETTLLNLLSLYPVSEFPANPDASLSAEFYRTAQIFRDVLFVCPAVFMLSAMAKKYPKDSPPLYLCNQNQTLLTSYLEAEGVPGLGVIHTSELSYLFGNISIFNLTDYTPPLENYTFAPTEEDYLLEKRIPGSWSAFATWNDPRKGVNSMRGWTTAFPGHEKGGDVFKIENGNGVMVGGEDERLDERCGFLNSEEVVMQLMY</sequence>
<evidence type="ECO:0000256" key="2">
    <source>
        <dbReference type="ARBA" id="ARBA00022801"/>
    </source>
</evidence>
<keyword evidence="6" id="KW-1185">Reference proteome</keyword>
<gene>
    <name evidence="5" type="ORF">HYALB_00013313</name>
</gene>
<dbReference type="PROSITE" id="PS00122">
    <property type="entry name" value="CARBOXYLESTERASE_B_1"/>
    <property type="match status" value="1"/>
</dbReference>
<dbReference type="Gene3D" id="3.40.50.1820">
    <property type="entry name" value="alpha/beta hydrolase"/>
    <property type="match status" value="1"/>
</dbReference>
<evidence type="ECO:0000313" key="5">
    <source>
        <dbReference type="EMBL" id="CAG8979245.1"/>
    </source>
</evidence>
<feature type="chain" id="PRO_5040528530" description="Carboxylic ester hydrolase" evidence="3">
    <location>
        <begin position="19"/>
        <end position="589"/>
    </location>
</feature>
<feature type="domain" description="Carboxylesterase type B" evidence="4">
    <location>
        <begin position="35"/>
        <end position="560"/>
    </location>
</feature>
<evidence type="ECO:0000256" key="3">
    <source>
        <dbReference type="RuleBase" id="RU361235"/>
    </source>
</evidence>
<comment type="similarity">
    <text evidence="1 3">Belongs to the type-B carboxylesterase/lipase family.</text>
</comment>
<dbReference type="EC" id="3.1.1.-" evidence="3"/>
<keyword evidence="2 3" id="KW-0378">Hydrolase</keyword>
<dbReference type="Pfam" id="PF00135">
    <property type="entry name" value="COesterase"/>
    <property type="match status" value="1"/>
</dbReference>
<evidence type="ECO:0000313" key="6">
    <source>
        <dbReference type="Proteomes" id="UP000701801"/>
    </source>
</evidence>
<name>A0A9N9Q4C4_9HELO</name>
<dbReference type="SUPFAM" id="SSF53474">
    <property type="entry name" value="alpha/beta-Hydrolases"/>
    <property type="match status" value="1"/>
</dbReference>
<dbReference type="PANTHER" id="PTHR11559">
    <property type="entry name" value="CARBOXYLESTERASE"/>
    <property type="match status" value="1"/>
</dbReference>
<comment type="caution">
    <text evidence="5">The sequence shown here is derived from an EMBL/GenBank/DDBJ whole genome shotgun (WGS) entry which is preliminary data.</text>
</comment>
<protein>
    <recommendedName>
        <fullName evidence="3">Carboxylic ester hydrolase</fullName>
        <ecNumber evidence="3">3.1.1.-</ecNumber>
    </recommendedName>
</protein>
<reference evidence="5" key="1">
    <citation type="submission" date="2021-07" db="EMBL/GenBank/DDBJ databases">
        <authorList>
            <person name="Durling M."/>
        </authorList>
    </citation>
    <scope>NUCLEOTIDE SEQUENCE</scope>
</reference>